<feature type="signal peptide" evidence="1">
    <location>
        <begin position="1"/>
        <end position="37"/>
    </location>
</feature>
<feature type="chain" id="PRO_5046280593" description="Lipoprotein" evidence="1">
    <location>
        <begin position="38"/>
        <end position="247"/>
    </location>
</feature>
<gene>
    <name evidence="2" type="ORF">J2S59_004035</name>
</gene>
<dbReference type="EMBL" id="JAUSQM010000001">
    <property type="protein sequence ID" value="MDP9824226.1"/>
    <property type="molecule type" value="Genomic_DNA"/>
</dbReference>
<protein>
    <recommendedName>
        <fullName evidence="4">Lipoprotein</fullName>
    </recommendedName>
</protein>
<name>A0ABT9NUW4_9ACTN</name>
<sequence>MTPTTGTTPRQTPRRRTRAALALALALTLLLSGCSMLGDFTAADPTPTPTATPSKNPTPYPTQFTNDGTFQSHTRVRNLDFVYTLWPTKATPETNLWFPRGDKFFSFTFTVYDLNRKLRDRFATKRKVWLGNIMVTSQTKNTSGTIEEPYYLDADAKRITFDPEPVSNRHGMLITSPKGAFELRNQKIGTLDMDTIGVDLTFRATVFIETRPGSDEYRRRVIRQKVPMSIFPSEQATQVKKIPFTAN</sequence>
<accession>A0ABT9NUW4</accession>
<comment type="caution">
    <text evidence="2">The sequence shown here is derived from an EMBL/GenBank/DDBJ whole genome shotgun (WGS) entry which is preliminary data.</text>
</comment>
<dbReference type="Proteomes" id="UP001240447">
    <property type="component" value="Unassembled WGS sequence"/>
</dbReference>
<organism evidence="2 3">
    <name type="scientific">Nocardioides massiliensis</name>
    <dbReference type="NCBI Taxonomy" id="1325935"/>
    <lineage>
        <taxon>Bacteria</taxon>
        <taxon>Bacillati</taxon>
        <taxon>Actinomycetota</taxon>
        <taxon>Actinomycetes</taxon>
        <taxon>Propionibacteriales</taxon>
        <taxon>Nocardioidaceae</taxon>
        <taxon>Nocardioides</taxon>
    </lineage>
</organism>
<dbReference type="RefSeq" id="WP_068120135.1">
    <property type="nucleotide sequence ID" value="NZ_CCXJ01000237.1"/>
</dbReference>
<proteinExistence type="predicted"/>
<reference evidence="2 3" key="1">
    <citation type="submission" date="2023-07" db="EMBL/GenBank/DDBJ databases">
        <title>Sequencing the genomes of 1000 actinobacteria strains.</title>
        <authorList>
            <person name="Klenk H.-P."/>
        </authorList>
    </citation>
    <scope>NUCLEOTIDE SEQUENCE [LARGE SCALE GENOMIC DNA]</scope>
    <source>
        <strain evidence="2 3">GD13</strain>
    </source>
</reference>
<evidence type="ECO:0000256" key="1">
    <source>
        <dbReference type="SAM" id="SignalP"/>
    </source>
</evidence>
<keyword evidence="3" id="KW-1185">Reference proteome</keyword>
<keyword evidence="1" id="KW-0732">Signal</keyword>
<evidence type="ECO:0000313" key="2">
    <source>
        <dbReference type="EMBL" id="MDP9824226.1"/>
    </source>
</evidence>
<evidence type="ECO:0000313" key="3">
    <source>
        <dbReference type="Proteomes" id="UP001240447"/>
    </source>
</evidence>
<evidence type="ECO:0008006" key="4">
    <source>
        <dbReference type="Google" id="ProtNLM"/>
    </source>
</evidence>